<evidence type="ECO:0000256" key="11">
    <source>
        <dbReference type="ARBA" id="ARBA00022824"/>
    </source>
</evidence>
<protein>
    <recommendedName>
        <fullName evidence="19">Exostosin-2</fullName>
        <ecNumber evidence="6">2.4.1.224</ecNumber>
    </recommendedName>
</protein>
<evidence type="ECO:0000256" key="17">
    <source>
        <dbReference type="ARBA" id="ARBA00023180"/>
    </source>
</evidence>
<evidence type="ECO:0000313" key="23">
    <source>
        <dbReference type="EMBL" id="KAK2148129.1"/>
    </source>
</evidence>
<dbReference type="GO" id="GO:0046872">
    <property type="term" value="F:metal ion binding"/>
    <property type="evidence" value="ECO:0007669"/>
    <property type="project" value="UniProtKB-KW"/>
</dbReference>
<dbReference type="InterPro" id="IPR004263">
    <property type="entry name" value="Exostosin"/>
</dbReference>
<dbReference type="Gene3D" id="3.90.550.10">
    <property type="entry name" value="Spore Coat Polysaccharide Biosynthesis Protein SpsA, Chain A"/>
    <property type="match status" value="1"/>
</dbReference>
<keyword evidence="17" id="KW-0325">Glycoprotein</keyword>
<evidence type="ECO:0000256" key="2">
    <source>
        <dbReference type="ARBA" id="ARBA00004323"/>
    </source>
</evidence>
<evidence type="ECO:0000256" key="9">
    <source>
        <dbReference type="ARBA" id="ARBA00022692"/>
    </source>
</evidence>
<dbReference type="InterPro" id="IPR029044">
    <property type="entry name" value="Nucleotide-diphossugar_trans"/>
</dbReference>
<dbReference type="EC" id="2.4.1.224" evidence="6"/>
<keyword evidence="12" id="KW-0735">Signal-anchor</keyword>
<evidence type="ECO:0000256" key="14">
    <source>
        <dbReference type="ARBA" id="ARBA00023034"/>
    </source>
</evidence>
<keyword evidence="16" id="KW-1015">Disulfide bond</keyword>
<evidence type="ECO:0000256" key="15">
    <source>
        <dbReference type="ARBA" id="ARBA00023136"/>
    </source>
</evidence>
<dbReference type="GO" id="GO:0000139">
    <property type="term" value="C:Golgi membrane"/>
    <property type="evidence" value="ECO:0007669"/>
    <property type="project" value="UniProtKB-SubCell"/>
</dbReference>
<accession>A0AAD9J7Y2</accession>
<dbReference type="PANTHER" id="PTHR48261:SF5">
    <property type="entry name" value="EXOSTOSIN GLYCOSYLTRANSFERASE 2"/>
    <property type="match status" value="1"/>
</dbReference>
<evidence type="ECO:0000259" key="21">
    <source>
        <dbReference type="Pfam" id="PF03016"/>
    </source>
</evidence>
<dbReference type="GO" id="GO:0015020">
    <property type="term" value="F:glucuronosyltransferase activity"/>
    <property type="evidence" value="ECO:0007669"/>
    <property type="project" value="UniProtKB-ARBA"/>
</dbReference>
<keyword evidence="9 20" id="KW-0812">Transmembrane</keyword>
<proteinExistence type="inferred from homology"/>
<evidence type="ECO:0000256" key="1">
    <source>
        <dbReference type="ARBA" id="ARBA00001936"/>
    </source>
</evidence>
<gene>
    <name evidence="23" type="ORF">LSH36_513g00005</name>
</gene>
<keyword evidence="24" id="KW-1185">Reference proteome</keyword>
<evidence type="ECO:0000256" key="5">
    <source>
        <dbReference type="ARBA" id="ARBA00010271"/>
    </source>
</evidence>
<evidence type="ECO:0000256" key="6">
    <source>
        <dbReference type="ARBA" id="ARBA00012194"/>
    </source>
</evidence>
<comment type="caution">
    <text evidence="23">The sequence shown here is derived from an EMBL/GenBank/DDBJ whole genome shotgun (WGS) entry which is preliminary data.</text>
</comment>
<feature type="transmembrane region" description="Helical" evidence="20">
    <location>
        <begin position="20"/>
        <end position="40"/>
    </location>
</feature>
<organism evidence="23 24">
    <name type="scientific">Paralvinella palmiformis</name>
    <dbReference type="NCBI Taxonomy" id="53620"/>
    <lineage>
        <taxon>Eukaryota</taxon>
        <taxon>Metazoa</taxon>
        <taxon>Spiralia</taxon>
        <taxon>Lophotrochozoa</taxon>
        <taxon>Annelida</taxon>
        <taxon>Polychaeta</taxon>
        <taxon>Sedentaria</taxon>
        <taxon>Canalipalpata</taxon>
        <taxon>Terebellida</taxon>
        <taxon>Terebelliformia</taxon>
        <taxon>Alvinellidae</taxon>
        <taxon>Paralvinella</taxon>
    </lineage>
</organism>
<comment type="similarity">
    <text evidence="5">Belongs to the glycosyltransferase 47 family.</text>
</comment>
<dbReference type="SUPFAM" id="SSF53448">
    <property type="entry name" value="Nucleotide-diphospho-sugar transferases"/>
    <property type="match status" value="1"/>
</dbReference>
<evidence type="ECO:0000256" key="18">
    <source>
        <dbReference type="ARBA" id="ARBA00023211"/>
    </source>
</evidence>
<keyword evidence="13 20" id="KW-1133">Transmembrane helix</keyword>
<dbReference type="InterPro" id="IPR015338">
    <property type="entry name" value="GT64_dom"/>
</dbReference>
<evidence type="ECO:0000256" key="7">
    <source>
        <dbReference type="ARBA" id="ARBA00022676"/>
    </source>
</evidence>
<dbReference type="FunFam" id="3.90.550.10:FF:000035">
    <property type="entry name" value="Putative Exostosin-2"/>
    <property type="match status" value="1"/>
</dbReference>
<evidence type="ECO:0000256" key="12">
    <source>
        <dbReference type="ARBA" id="ARBA00022968"/>
    </source>
</evidence>
<dbReference type="InterPro" id="IPR040911">
    <property type="entry name" value="Exostosin_GT47"/>
</dbReference>
<evidence type="ECO:0000256" key="10">
    <source>
        <dbReference type="ARBA" id="ARBA00022723"/>
    </source>
</evidence>
<evidence type="ECO:0000256" key="3">
    <source>
        <dbReference type="ARBA" id="ARBA00004648"/>
    </source>
</evidence>
<dbReference type="Pfam" id="PF09258">
    <property type="entry name" value="Glyco_transf_64"/>
    <property type="match status" value="1"/>
</dbReference>
<sequence length="712" mass="81698">MSRSGYSRGPRLITTYRTFYILLFIIILFGLALTALLQFWPHKIELGDELVHLNSPSLILEARDEVTVHKDSPGAAARDVSCTFHSCFDVYHCGYNDDSRISIYIYPFVKYIDEKGIPLTLPLSKEYITIVRTIMGSVYYETDPDKACLFLPPIDFLNQNTLRLAETSQILAALPRWNEGTNHLLFNMLPGSSPDYNTVLDVDSDKAVIAGGGFSSWTYRRTYDVALPVYNPLTEHLDMPHKSPSEPRQWSLISAQTGLHSEYKQVLQDLAHKYTDFLLLDRCTDHAYNFSERCGVSDGNTYSYPFILQESTFCIVLRGSRLGNTALSDVLQAGCIPVIVADSYVLPFSDVLDWKRAALILREDDLDGVMGIIGNVHPARVHSMLRQVKHFWENYFSSMRTITLTTLQIINDRVFPYAGKKYEDWNDPPNAAVVQNPLFLPLIPPKTDGFTAVILTYDRQEMLFHIIQQLAQVPSLSKVLVVWNNQQKPPPPAETWPKISKPLKVVQTRHNRLSNRFYPYDEIETEAVLALDDDIQMLTTDELEFGYEVWRQFYDRLVGFPSRLHLWDNITQSWKYESEWTSSISMVLTGAAFYHKYYSYLYTNSLPGNIKSWVDDHMNCEDIAMNFLIANTTGKGPIKVSPRQKFKCPECLNQVMLSADLNHMIERSECITKFAEIYGMIPLKIIEFRADPVLYKENIDPRFQWFSDIGSL</sequence>
<dbReference type="PANTHER" id="PTHR48261">
    <property type="entry name" value="ACETYLGLUCOSAMINYLTRANSFERASE"/>
    <property type="match status" value="1"/>
</dbReference>
<dbReference type="AlphaFoldDB" id="A0AAD9J7Y2"/>
<dbReference type="GO" id="GO:0050508">
    <property type="term" value="F:glucuronosyl-N-acetylglucosaminyl-proteoglycan 4-alpha-N-acetylglucosaminyltransferase activity"/>
    <property type="evidence" value="ECO:0007669"/>
    <property type="project" value="UniProtKB-EC"/>
</dbReference>
<evidence type="ECO:0000256" key="20">
    <source>
        <dbReference type="SAM" id="Phobius"/>
    </source>
</evidence>
<reference evidence="23" key="1">
    <citation type="journal article" date="2023" name="Mol. Biol. Evol.">
        <title>Third-Generation Sequencing Reveals the Adaptive Role of the Epigenome in Three Deep-Sea Polychaetes.</title>
        <authorList>
            <person name="Perez M."/>
            <person name="Aroh O."/>
            <person name="Sun Y."/>
            <person name="Lan Y."/>
            <person name="Juniper S.K."/>
            <person name="Young C.R."/>
            <person name="Angers B."/>
            <person name="Qian P.Y."/>
        </authorList>
    </citation>
    <scope>NUCLEOTIDE SEQUENCE</scope>
    <source>
        <strain evidence="23">P08H-3</strain>
    </source>
</reference>
<evidence type="ECO:0000256" key="16">
    <source>
        <dbReference type="ARBA" id="ARBA00023157"/>
    </source>
</evidence>
<comment type="cofactor">
    <cofactor evidence="1">
        <name>Mn(2+)</name>
        <dbReference type="ChEBI" id="CHEBI:29035"/>
    </cofactor>
</comment>
<dbReference type="Proteomes" id="UP001208570">
    <property type="component" value="Unassembled WGS sequence"/>
</dbReference>
<feature type="domain" description="Glycosyl transferase 64" evidence="22">
    <location>
        <begin position="450"/>
        <end position="695"/>
    </location>
</feature>
<keyword evidence="18" id="KW-0464">Manganese</keyword>
<feature type="domain" description="Exostosin GT47" evidence="21">
    <location>
        <begin position="99"/>
        <end position="370"/>
    </location>
</feature>
<evidence type="ECO:0000259" key="22">
    <source>
        <dbReference type="Pfam" id="PF09258"/>
    </source>
</evidence>
<name>A0AAD9J7Y2_9ANNE</name>
<keyword evidence="7" id="KW-0328">Glycosyltransferase</keyword>
<keyword evidence="10" id="KW-0479">Metal-binding</keyword>
<comment type="subcellular location">
    <subcellularLocation>
        <location evidence="3">Endoplasmic reticulum membrane</location>
        <topology evidence="3">Single-pass type II membrane protein</topology>
    </subcellularLocation>
    <subcellularLocation>
        <location evidence="2">Golgi apparatus membrane</location>
        <topology evidence="2">Single-pass type II membrane protein</topology>
    </subcellularLocation>
</comment>
<dbReference type="GO" id="GO:0015012">
    <property type="term" value="P:heparan sulfate proteoglycan biosynthetic process"/>
    <property type="evidence" value="ECO:0007669"/>
    <property type="project" value="UniProtKB-ARBA"/>
</dbReference>
<dbReference type="Pfam" id="PF03016">
    <property type="entry name" value="Exostosin_GT47"/>
    <property type="match status" value="1"/>
</dbReference>
<keyword evidence="8" id="KW-0808">Transferase</keyword>
<comment type="pathway">
    <text evidence="4">Protein modification; protein glycosylation.</text>
</comment>
<keyword evidence="15 20" id="KW-0472">Membrane</keyword>
<keyword evidence="11" id="KW-0256">Endoplasmic reticulum</keyword>
<dbReference type="EMBL" id="JAODUP010000513">
    <property type="protein sequence ID" value="KAK2148129.1"/>
    <property type="molecule type" value="Genomic_DNA"/>
</dbReference>
<evidence type="ECO:0000256" key="13">
    <source>
        <dbReference type="ARBA" id="ARBA00022989"/>
    </source>
</evidence>
<dbReference type="GO" id="GO:0005789">
    <property type="term" value="C:endoplasmic reticulum membrane"/>
    <property type="evidence" value="ECO:0007669"/>
    <property type="project" value="UniProtKB-SubCell"/>
</dbReference>
<evidence type="ECO:0000313" key="24">
    <source>
        <dbReference type="Proteomes" id="UP001208570"/>
    </source>
</evidence>
<evidence type="ECO:0000256" key="19">
    <source>
        <dbReference type="ARBA" id="ARBA00069568"/>
    </source>
</evidence>
<keyword evidence="14" id="KW-0333">Golgi apparatus</keyword>
<evidence type="ECO:0000256" key="4">
    <source>
        <dbReference type="ARBA" id="ARBA00004922"/>
    </source>
</evidence>
<evidence type="ECO:0000256" key="8">
    <source>
        <dbReference type="ARBA" id="ARBA00022679"/>
    </source>
</evidence>